<evidence type="ECO:0000313" key="3">
    <source>
        <dbReference type="EMBL" id="KPI36754.1"/>
    </source>
</evidence>
<accession>A0A0N1NWL8</accession>
<dbReference type="EMBL" id="LFJN01000028">
    <property type="protein sequence ID" value="KPI36754.1"/>
    <property type="molecule type" value="Genomic_DNA"/>
</dbReference>
<protein>
    <recommendedName>
        <fullName evidence="5">DUF4185 domain-containing protein</fullName>
    </recommendedName>
</protein>
<keyword evidence="2" id="KW-0732">Signal</keyword>
<feature type="chain" id="PRO_5005879418" description="DUF4185 domain-containing protein" evidence="2">
    <location>
        <begin position="18"/>
        <end position="437"/>
    </location>
</feature>
<dbReference type="GeneID" id="28732629"/>
<feature type="region of interest" description="Disordered" evidence="1">
    <location>
        <begin position="51"/>
        <end position="78"/>
    </location>
</feature>
<dbReference type="VEuPathDB" id="FungiDB:AB675_11865"/>
<organism evidence="3 4">
    <name type="scientific">Cyphellophora attinorum</name>
    <dbReference type="NCBI Taxonomy" id="1664694"/>
    <lineage>
        <taxon>Eukaryota</taxon>
        <taxon>Fungi</taxon>
        <taxon>Dikarya</taxon>
        <taxon>Ascomycota</taxon>
        <taxon>Pezizomycotina</taxon>
        <taxon>Eurotiomycetes</taxon>
        <taxon>Chaetothyriomycetidae</taxon>
        <taxon>Chaetothyriales</taxon>
        <taxon>Cyphellophoraceae</taxon>
        <taxon>Cyphellophora</taxon>
    </lineage>
</organism>
<gene>
    <name evidence="3" type="ORF">AB675_11865</name>
</gene>
<sequence length="437" mass="46735">MFSLSAIPFILLPLTIARPIDLDGNGIPDFCVPQDNGSTLCLDPNGKWIEPPSQDVVAPQTTSPQPTATTGTQNPTDSTAPLVALPTASSLPPLNPFGKTADFASAKGTKWDISYIGDIKYTGSLATKSVYGDKCRTSKIGSKVIWNCGDMSCNPNVDVCGFAMGPAFYGTDDVMTIDTDDVTSVQNNNFVEPWVGDAQPEAPQTSWGMDTSNVAPINDTHGVAFARQIWRGAPDGSYADQGNAVASITLGQTMPKATRVGPLLTGPDIAELGLVAILRDGEYIYVYSMAGPSKVAVSRVPASDDVFDRANYESLVYDPDSLYTMGTWHAGLPLKDTSSSASSPSSPNTNTASPIYGMTTLEPLYTIICNIFMSFTNMYLSDTPYGPWSTGYSLLSEVSGYGSHAHPEYSEEGGRTIYFSQGPNGQFQMYKVTFDGY</sequence>
<dbReference type="Proteomes" id="UP000038010">
    <property type="component" value="Unassembled WGS sequence"/>
</dbReference>
<evidence type="ECO:0000256" key="2">
    <source>
        <dbReference type="SAM" id="SignalP"/>
    </source>
</evidence>
<evidence type="ECO:0000256" key="1">
    <source>
        <dbReference type="SAM" id="MobiDB-lite"/>
    </source>
</evidence>
<evidence type="ECO:0000313" key="4">
    <source>
        <dbReference type="Proteomes" id="UP000038010"/>
    </source>
</evidence>
<dbReference type="OrthoDB" id="2884638at2759"/>
<name>A0A0N1NWL8_9EURO</name>
<proteinExistence type="predicted"/>
<feature type="compositionally biased region" description="Low complexity" evidence="1">
    <location>
        <begin position="59"/>
        <end position="73"/>
    </location>
</feature>
<evidence type="ECO:0008006" key="5">
    <source>
        <dbReference type="Google" id="ProtNLM"/>
    </source>
</evidence>
<keyword evidence="4" id="KW-1185">Reference proteome</keyword>
<comment type="caution">
    <text evidence="3">The sequence shown here is derived from an EMBL/GenBank/DDBJ whole genome shotgun (WGS) entry which is preliminary data.</text>
</comment>
<feature type="signal peptide" evidence="2">
    <location>
        <begin position="1"/>
        <end position="17"/>
    </location>
</feature>
<dbReference type="RefSeq" id="XP_017996717.1">
    <property type="nucleotide sequence ID" value="XM_018140748.1"/>
</dbReference>
<reference evidence="3 4" key="1">
    <citation type="submission" date="2015-06" db="EMBL/GenBank/DDBJ databases">
        <title>Draft genome of the ant-associated black yeast Phialophora attae CBS 131958.</title>
        <authorList>
            <person name="Moreno L.F."/>
            <person name="Stielow B.J."/>
            <person name="de Hoog S."/>
            <person name="Vicente V.A."/>
            <person name="Weiss V.A."/>
            <person name="de Vries M."/>
            <person name="Cruz L.M."/>
            <person name="Souza E.M."/>
        </authorList>
    </citation>
    <scope>NUCLEOTIDE SEQUENCE [LARGE SCALE GENOMIC DNA]</scope>
    <source>
        <strain evidence="3 4">CBS 131958</strain>
    </source>
</reference>
<dbReference type="AlphaFoldDB" id="A0A0N1NWL8"/>